<protein>
    <submittedName>
        <fullName evidence="1">Uncharacterized protein</fullName>
    </submittedName>
</protein>
<keyword evidence="2" id="KW-1185">Reference proteome</keyword>
<proteinExistence type="predicted"/>
<dbReference type="EMBL" id="CM047585">
    <property type="protein sequence ID" value="KAI9910415.1"/>
    <property type="molecule type" value="Genomic_DNA"/>
</dbReference>
<accession>A0ACC0VWW9</accession>
<sequence length="105" mass="12019">MGKFCGQQEVKVGVYAPWTTNSRCFFEIVYDGALNDFLGDVPGGILMENGAPVHLSKEPQKWRELRNVEKLTWPAVSPYLNPIENVWKLMKDSIQRRKTPPKNVN</sequence>
<dbReference type="Proteomes" id="UP001163321">
    <property type="component" value="Chromosome 6"/>
</dbReference>
<evidence type="ECO:0000313" key="2">
    <source>
        <dbReference type="Proteomes" id="UP001163321"/>
    </source>
</evidence>
<comment type="caution">
    <text evidence="1">The sequence shown here is derived from an EMBL/GenBank/DDBJ whole genome shotgun (WGS) entry which is preliminary data.</text>
</comment>
<reference evidence="1 2" key="1">
    <citation type="journal article" date="2022" name="bioRxiv">
        <title>The genome of the oomycete Peronosclerospora sorghi, a cosmopolitan pathogen of maize and sorghum, is inflated with dispersed pseudogenes.</title>
        <authorList>
            <person name="Fletcher K."/>
            <person name="Martin F."/>
            <person name="Isakeit T."/>
            <person name="Cavanaugh K."/>
            <person name="Magill C."/>
            <person name="Michelmore R."/>
        </authorList>
    </citation>
    <scope>NUCLEOTIDE SEQUENCE [LARGE SCALE GENOMIC DNA]</scope>
    <source>
        <strain evidence="1">P6</strain>
    </source>
</reference>
<gene>
    <name evidence="1" type="ORF">PsorP6_010854</name>
</gene>
<name>A0ACC0VWW9_9STRA</name>
<evidence type="ECO:0000313" key="1">
    <source>
        <dbReference type="EMBL" id="KAI9910415.1"/>
    </source>
</evidence>
<organism evidence="1 2">
    <name type="scientific">Peronosclerospora sorghi</name>
    <dbReference type="NCBI Taxonomy" id="230839"/>
    <lineage>
        <taxon>Eukaryota</taxon>
        <taxon>Sar</taxon>
        <taxon>Stramenopiles</taxon>
        <taxon>Oomycota</taxon>
        <taxon>Peronosporomycetes</taxon>
        <taxon>Peronosporales</taxon>
        <taxon>Peronosporaceae</taxon>
        <taxon>Peronosclerospora</taxon>
    </lineage>
</organism>